<dbReference type="PANTHER" id="PTHR30146:SF24">
    <property type="entry name" value="XYLOSE OPERON REGULATORY PROTEIN"/>
    <property type="match status" value="1"/>
</dbReference>
<evidence type="ECO:0000259" key="4">
    <source>
        <dbReference type="PROSITE" id="PS01124"/>
    </source>
</evidence>
<dbReference type="EMBL" id="SIHI01000031">
    <property type="protein sequence ID" value="TWT43551.1"/>
    <property type="molecule type" value="Genomic_DNA"/>
</dbReference>
<dbReference type="InterPro" id="IPR046335">
    <property type="entry name" value="LacI/GalR-like_sensor"/>
</dbReference>
<dbReference type="SUPFAM" id="SSF53822">
    <property type="entry name" value="Periplasmic binding protein-like I"/>
    <property type="match status" value="1"/>
</dbReference>
<dbReference type="AlphaFoldDB" id="A0A5C5W0P0"/>
<dbReference type="SMART" id="SM00342">
    <property type="entry name" value="HTH_ARAC"/>
    <property type="match status" value="1"/>
</dbReference>
<dbReference type="InterPro" id="IPR018062">
    <property type="entry name" value="HTH_AraC-typ_CS"/>
</dbReference>
<keyword evidence="2" id="KW-0238">DNA-binding</keyword>
<dbReference type="Gene3D" id="3.40.50.2300">
    <property type="match status" value="2"/>
</dbReference>
<dbReference type="CDD" id="cd01543">
    <property type="entry name" value="PBP1_XylR"/>
    <property type="match status" value="1"/>
</dbReference>
<dbReference type="InterPro" id="IPR018060">
    <property type="entry name" value="HTH_AraC"/>
</dbReference>
<dbReference type="PANTHER" id="PTHR30146">
    <property type="entry name" value="LACI-RELATED TRANSCRIPTIONAL REPRESSOR"/>
    <property type="match status" value="1"/>
</dbReference>
<dbReference type="InterPro" id="IPR009057">
    <property type="entry name" value="Homeodomain-like_sf"/>
</dbReference>
<dbReference type="GO" id="GO:0003700">
    <property type="term" value="F:DNA-binding transcription factor activity"/>
    <property type="evidence" value="ECO:0007669"/>
    <property type="project" value="InterPro"/>
</dbReference>
<dbReference type="SUPFAM" id="SSF46689">
    <property type="entry name" value="Homeodomain-like"/>
    <property type="match status" value="1"/>
</dbReference>
<evidence type="ECO:0000313" key="5">
    <source>
        <dbReference type="EMBL" id="TWT43551.1"/>
    </source>
</evidence>
<comment type="caution">
    <text evidence="5">The sequence shown here is derived from an EMBL/GenBank/DDBJ whole genome shotgun (WGS) entry which is preliminary data.</text>
</comment>
<dbReference type="Gene3D" id="1.10.10.60">
    <property type="entry name" value="Homeodomain-like"/>
    <property type="match status" value="1"/>
</dbReference>
<dbReference type="GO" id="GO:0000976">
    <property type="term" value="F:transcription cis-regulatory region binding"/>
    <property type="evidence" value="ECO:0007669"/>
    <property type="project" value="TreeGrafter"/>
</dbReference>
<proteinExistence type="predicted"/>
<evidence type="ECO:0000256" key="1">
    <source>
        <dbReference type="ARBA" id="ARBA00023015"/>
    </source>
</evidence>
<dbReference type="Pfam" id="PF13377">
    <property type="entry name" value="Peripla_BP_3"/>
    <property type="match status" value="1"/>
</dbReference>
<feature type="domain" description="HTH araC/xylS-type" evidence="4">
    <location>
        <begin position="319"/>
        <end position="417"/>
    </location>
</feature>
<keyword evidence="1" id="KW-0805">Transcription regulation</keyword>
<dbReference type="PROSITE" id="PS00041">
    <property type="entry name" value="HTH_ARAC_FAMILY_1"/>
    <property type="match status" value="1"/>
</dbReference>
<protein>
    <submittedName>
        <fullName evidence="5">Xylose operon regulatory protein</fullName>
    </submittedName>
</protein>
<organism evidence="5 6">
    <name type="scientific">Thalassoglobus neptunius</name>
    <dbReference type="NCBI Taxonomy" id="1938619"/>
    <lineage>
        <taxon>Bacteria</taxon>
        <taxon>Pseudomonadati</taxon>
        <taxon>Planctomycetota</taxon>
        <taxon>Planctomycetia</taxon>
        <taxon>Planctomycetales</taxon>
        <taxon>Planctomycetaceae</taxon>
        <taxon>Thalassoglobus</taxon>
    </lineage>
</organism>
<dbReference type="Proteomes" id="UP000317243">
    <property type="component" value="Unassembled WGS sequence"/>
</dbReference>
<evidence type="ECO:0000256" key="3">
    <source>
        <dbReference type="ARBA" id="ARBA00023163"/>
    </source>
</evidence>
<accession>A0A5C5W0P0</accession>
<dbReference type="PROSITE" id="PS01124">
    <property type="entry name" value="HTH_ARAC_FAMILY_2"/>
    <property type="match status" value="1"/>
</dbReference>
<evidence type="ECO:0000313" key="6">
    <source>
        <dbReference type="Proteomes" id="UP000317243"/>
    </source>
</evidence>
<dbReference type="Pfam" id="PF12833">
    <property type="entry name" value="HTH_18"/>
    <property type="match status" value="1"/>
</dbReference>
<reference evidence="5 6" key="1">
    <citation type="submission" date="2019-02" db="EMBL/GenBank/DDBJ databases">
        <title>Deep-cultivation of Planctomycetes and their phenomic and genomic characterization uncovers novel biology.</title>
        <authorList>
            <person name="Wiegand S."/>
            <person name="Jogler M."/>
            <person name="Boedeker C."/>
            <person name="Pinto D."/>
            <person name="Vollmers J."/>
            <person name="Rivas-Marin E."/>
            <person name="Kohn T."/>
            <person name="Peeters S.H."/>
            <person name="Heuer A."/>
            <person name="Rast P."/>
            <person name="Oberbeckmann S."/>
            <person name="Bunk B."/>
            <person name="Jeske O."/>
            <person name="Meyerdierks A."/>
            <person name="Storesund J.E."/>
            <person name="Kallscheuer N."/>
            <person name="Luecker S."/>
            <person name="Lage O.M."/>
            <person name="Pohl T."/>
            <person name="Merkel B.J."/>
            <person name="Hornburger P."/>
            <person name="Mueller R.-W."/>
            <person name="Bruemmer F."/>
            <person name="Labrenz M."/>
            <person name="Spormann A.M."/>
            <person name="Op Den Camp H."/>
            <person name="Overmann J."/>
            <person name="Amann R."/>
            <person name="Jetten M.S.M."/>
            <person name="Mascher T."/>
            <person name="Medema M.H."/>
            <person name="Devos D.P."/>
            <person name="Kaster A.-K."/>
            <person name="Ovreas L."/>
            <person name="Rohde M."/>
            <person name="Galperin M.Y."/>
            <person name="Jogler C."/>
        </authorList>
    </citation>
    <scope>NUCLEOTIDE SEQUENCE [LARGE SCALE GENOMIC DNA]</scope>
    <source>
        <strain evidence="5 6">KOR42</strain>
    </source>
</reference>
<name>A0A5C5W0P0_9PLAN</name>
<dbReference type="InterPro" id="IPR028082">
    <property type="entry name" value="Peripla_BP_I"/>
</dbReference>
<keyword evidence="3" id="KW-0804">Transcription</keyword>
<sequence length="423" mass="46983">MANEQLGFCGLVCAVAKVGYGGAQRGCFVDLLMGPVVGTSKRAKHVGILVETDDSWGRDIVEAVCRFGRGRGWTVLITPRDPQGRLRLPEIWNGDGVIASLRTAASVRHVEGLGVPVVDVGNMVEKHDWLARVATDDVSRARMAFDHLRERGIEHFACYAPPIGRYSDARSISFRDVVIANGYSCAMYESTGEDAAGWLSNYSNVRRWLSTLPRPLGIFAADPYPARQLVEICSVESIRIPDDVAVLSGDDDDLLCNVAWPQISAVELASHRIGQTAAKTLDRLMKGRRPAKRPVLIPPLRVRERHSTDILAMADHEVAEVLRYIRDNAGKGITVSDLLREFPISRRRLEKRFRAVLNRSPAEEIRRVRMAHVRRLLLDSEIPIASIAAESGFATSASLSQAFRQYFGATPSEYRQRNDLKEN</sequence>
<keyword evidence="6" id="KW-1185">Reference proteome</keyword>
<gene>
    <name evidence="5" type="primary">xylR_4</name>
    <name evidence="5" type="ORF">KOR42_44310</name>
</gene>
<evidence type="ECO:0000256" key="2">
    <source>
        <dbReference type="ARBA" id="ARBA00023125"/>
    </source>
</evidence>